<dbReference type="OrthoDB" id="2353131at2"/>
<dbReference type="EMBL" id="VDUW01000004">
    <property type="protein sequence ID" value="TXL65002.1"/>
    <property type="molecule type" value="Genomic_DNA"/>
</dbReference>
<keyword evidence="9" id="KW-0969">Cilium</keyword>
<keyword evidence="2" id="KW-0963">Cytoplasm</keyword>
<organism evidence="9 10">
    <name type="scientific">Cerasibacillus terrae</name>
    <dbReference type="NCBI Taxonomy" id="2498845"/>
    <lineage>
        <taxon>Bacteria</taxon>
        <taxon>Bacillati</taxon>
        <taxon>Bacillota</taxon>
        <taxon>Bacilli</taxon>
        <taxon>Bacillales</taxon>
        <taxon>Bacillaceae</taxon>
        <taxon>Cerasibacillus</taxon>
    </lineage>
</organism>
<keyword evidence="4" id="KW-0143">Chaperone</keyword>
<dbReference type="InterPro" id="IPR008622">
    <property type="entry name" value="FliT"/>
</dbReference>
<dbReference type="Proteomes" id="UP000321574">
    <property type="component" value="Unassembled WGS sequence"/>
</dbReference>
<dbReference type="RefSeq" id="WP_147666737.1">
    <property type="nucleotide sequence ID" value="NZ_VDUW01000004.1"/>
</dbReference>
<evidence type="ECO:0000256" key="2">
    <source>
        <dbReference type="ARBA" id="ARBA00022490"/>
    </source>
</evidence>
<evidence type="ECO:0000313" key="10">
    <source>
        <dbReference type="Proteomes" id="UP000321574"/>
    </source>
</evidence>
<evidence type="ECO:0000256" key="5">
    <source>
        <dbReference type="ARBA" id="ARBA00093765"/>
    </source>
</evidence>
<sequence>METLKKIYQITIEINKLLEGQDTTIERQQMIEQISSLIEKRGEYLQFIQPPYTESEKTIGREIVQLNKKMEAKMNALFTELKQEMQQMKQQRKSTQSYINPYRDVQTMDGMFMDKKK</sequence>
<comment type="caution">
    <text evidence="9">The sequence shown here is derived from an EMBL/GenBank/DDBJ whole genome shotgun (WGS) entry which is preliminary data.</text>
</comment>
<keyword evidence="9" id="KW-0966">Cell projection</keyword>
<keyword evidence="3" id="KW-1005">Bacterial flagellum biogenesis</keyword>
<dbReference type="Pfam" id="PF05400">
    <property type="entry name" value="FliT"/>
    <property type="match status" value="1"/>
</dbReference>
<gene>
    <name evidence="9" type="ORF">FHP05_07615</name>
</gene>
<comment type="similarity">
    <text evidence="6">Belongs to the bacillales FliT family.</text>
</comment>
<keyword evidence="10" id="KW-1185">Reference proteome</keyword>
<comment type="function">
    <text evidence="5">May act as an export chaperone for the filament capping protein FliD.</text>
</comment>
<comment type="subcellular location">
    <subcellularLocation>
        <location evidence="1">Cytoplasm</location>
        <location evidence="1">Cytosol</location>
    </subcellularLocation>
</comment>
<accession>A0A5C8NV39</accession>
<evidence type="ECO:0000256" key="6">
    <source>
        <dbReference type="ARBA" id="ARBA00093785"/>
    </source>
</evidence>
<evidence type="ECO:0000256" key="4">
    <source>
        <dbReference type="ARBA" id="ARBA00023186"/>
    </source>
</evidence>
<keyword evidence="8" id="KW-0175">Coiled coil</keyword>
<evidence type="ECO:0000256" key="1">
    <source>
        <dbReference type="ARBA" id="ARBA00004514"/>
    </source>
</evidence>
<evidence type="ECO:0000256" key="3">
    <source>
        <dbReference type="ARBA" id="ARBA00022795"/>
    </source>
</evidence>
<evidence type="ECO:0000256" key="8">
    <source>
        <dbReference type="SAM" id="Coils"/>
    </source>
</evidence>
<evidence type="ECO:0000313" key="9">
    <source>
        <dbReference type="EMBL" id="TXL65002.1"/>
    </source>
</evidence>
<protein>
    <recommendedName>
        <fullName evidence="7">Flagellar protein FliT</fullName>
    </recommendedName>
</protein>
<keyword evidence="9" id="KW-0282">Flagellum</keyword>
<name>A0A5C8NV39_9BACI</name>
<proteinExistence type="inferred from homology"/>
<feature type="coiled-coil region" evidence="8">
    <location>
        <begin position="67"/>
        <end position="98"/>
    </location>
</feature>
<evidence type="ECO:0000256" key="7">
    <source>
        <dbReference type="ARBA" id="ARBA00093797"/>
    </source>
</evidence>
<dbReference type="AlphaFoldDB" id="A0A5C8NV39"/>
<reference evidence="9 10" key="1">
    <citation type="submission" date="2019-06" db="EMBL/GenBank/DDBJ databases">
        <title>Cerasibacillus sp. nov., isolated from maize field.</title>
        <authorList>
            <person name="Lin S.-Y."/>
            <person name="Tsai C.-F."/>
            <person name="Young C.-C."/>
        </authorList>
    </citation>
    <scope>NUCLEOTIDE SEQUENCE [LARGE SCALE GENOMIC DNA]</scope>
    <source>
        <strain evidence="9 10">CC-CFT480</strain>
    </source>
</reference>